<reference evidence="2 3" key="1">
    <citation type="journal article" date="2015" name="Environ. Microbiol.">
        <title>Genome analyses suggest the presence of polyploidy and recent human-driven expansions in eight global populations of the honeybee pathogen Nosema ceranae.</title>
        <authorList>
            <person name="Pelin A."/>
            <person name="Selman M."/>
            <person name="Aris-Brosou S."/>
            <person name="Farinelli L."/>
            <person name="Corradi N."/>
        </authorList>
    </citation>
    <scope>NUCLEOTIDE SEQUENCE [LARGE SCALE GENOMIC DNA]</scope>
    <source>
        <strain evidence="2 3">PA08 1199</strain>
    </source>
</reference>
<evidence type="ECO:0000313" key="2">
    <source>
        <dbReference type="EMBL" id="KKO76036.1"/>
    </source>
</evidence>
<gene>
    <name evidence="2" type="ORF">AAJ76_8000111530</name>
</gene>
<feature type="transmembrane region" description="Helical" evidence="1">
    <location>
        <begin position="99"/>
        <end position="121"/>
    </location>
</feature>
<dbReference type="RefSeq" id="XP_024331778.1">
    <property type="nucleotide sequence ID" value="XM_024476433.1"/>
</dbReference>
<dbReference type="GeneID" id="36321386"/>
<dbReference type="VEuPathDB" id="MicrosporidiaDB:NCER_101883"/>
<proteinExistence type="predicted"/>
<keyword evidence="1" id="KW-0812">Transmembrane</keyword>
<dbReference type="VEuPathDB" id="MicrosporidiaDB:AAJ76_8000111530"/>
<keyword evidence="1" id="KW-1133">Transmembrane helix</keyword>
<dbReference type="EMBL" id="JPQZ01000008">
    <property type="protein sequence ID" value="KKO76036.1"/>
    <property type="molecule type" value="Genomic_DNA"/>
</dbReference>
<comment type="caution">
    <text evidence="2">The sequence shown here is derived from an EMBL/GenBank/DDBJ whole genome shotgun (WGS) entry which is preliminary data.</text>
</comment>
<evidence type="ECO:0000313" key="3">
    <source>
        <dbReference type="Proteomes" id="UP000034350"/>
    </source>
</evidence>
<protein>
    <submittedName>
        <fullName evidence="2">Uncharacterized protein</fullName>
    </submittedName>
</protein>
<keyword evidence="3" id="KW-1185">Reference proteome</keyword>
<sequence length="161" mass="18092">MALSSCPWIQIYLERLLACLTSKVENTLDMKSLQNSLPLSVCKRKQCPLDIKIGLIAEITDEATLTRKGTVHINLENESMTTSINIYPSFTFLKSVRSAIYRFMGSLAIMGLITCLVIISFRDRQISQELSTSKPSSRKTPYIIDLHKLYSLSQTACPLLT</sequence>
<evidence type="ECO:0000256" key="1">
    <source>
        <dbReference type="SAM" id="Phobius"/>
    </source>
</evidence>
<accession>A0A0F9WFC3</accession>
<dbReference type="Proteomes" id="UP000034350">
    <property type="component" value="Unassembled WGS sequence"/>
</dbReference>
<organism evidence="2 3">
    <name type="scientific">Vairimorpha ceranae</name>
    <dbReference type="NCBI Taxonomy" id="40302"/>
    <lineage>
        <taxon>Eukaryota</taxon>
        <taxon>Fungi</taxon>
        <taxon>Fungi incertae sedis</taxon>
        <taxon>Microsporidia</taxon>
        <taxon>Nosematidae</taxon>
        <taxon>Vairimorpha</taxon>
    </lineage>
</organism>
<keyword evidence="1" id="KW-0472">Membrane</keyword>
<name>A0A0F9WFC3_9MICR</name>
<dbReference type="AlphaFoldDB" id="A0A0F9WFC3"/>